<dbReference type="EMBL" id="MU275872">
    <property type="protein sequence ID" value="KAI0049485.1"/>
    <property type="molecule type" value="Genomic_DNA"/>
</dbReference>
<organism evidence="1 2">
    <name type="scientific">Auriscalpium vulgare</name>
    <dbReference type="NCBI Taxonomy" id="40419"/>
    <lineage>
        <taxon>Eukaryota</taxon>
        <taxon>Fungi</taxon>
        <taxon>Dikarya</taxon>
        <taxon>Basidiomycota</taxon>
        <taxon>Agaricomycotina</taxon>
        <taxon>Agaricomycetes</taxon>
        <taxon>Russulales</taxon>
        <taxon>Auriscalpiaceae</taxon>
        <taxon>Auriscalpium</taxon>
    </lineage>
</organism>
<evidence type="ECO:0000313" key="1">
    <source>
        <dbReference type="EMBL" id="KAI0049485.1"/>
    </source>
</evidence>
<protein>
    <submittedName>
        <fullName evidence="1">DNase I-like protein</fullName>
    </submittedName>
</protein>
<dbReference type="Proteomes" id="UP000814033">
    <property type="component" value="Unassembled WGS sequence"/>
</dbReference>
<gene>
    <name evidence="1" type="ORF">FA95DRAFT_1604304</name>
</gene>
<evidence type="ECO:0000313" key="2">
    <source>
        <dbReference type="Proteomes" id="UP000814033"/>
    </source>
</evidence>
<accession>A0ACB8S0U5</accession>
<name>A0ACB8S0U5_9AGAM</name>
<comment type="caution">
    <text evidence="1">The sequence shown here is derived from an EMBL/GenBank/DDBJ whole genome shotgun (WGS) entry which is preliminary data.</text>
</comment>
<sequence>MADQNDVRLLLRPSEFVRVVLEGTAARAEPDLQVETPKGNPEQYSWSGREYSAVLAIVGHLDNATGEAGAAFIYQVETSPLSSQPLLALQRVLPIQGDFSIGVSQVNPPVFMSGETDVSSVTSQPTDPGFSLELSDGSSEPITLVTHDKEHLSSVLLACRRLRDLASQVSTETVTYPWLAPYALHPSSWFSVTPPRDLRHSAAFLHERLSPACAGEPGDDVADFNTIRDEWLYTKARSTVEKDAEQKSLRIRVGTFNANGKLPTQDLATWIGATRGEQEVWEQLIPPLKEISPLSLGEVGNKDLDSGATTPQPVLSPIKVSDSSTEELAHDPDLFVLAFQELDLSTEALLYSTKTTREDAWTAATLAALGEKGEHYEKLISKQLVGMLLIVIVRKELRKCFLGARTAAVGAGLMGIMGNKGAVAVRLTYRPAATPTAPSPTPTTLTFVNSHLAALDEMLERRNGDFRDISRRLEFGPCAEYMWGESSDETGIAPPMATIYASDVLVEVSGHMFVGLLIEAKDADLNYRVNLPDPDVRYFLSHNFAGHGVHTLLKFDQLKGSMRNAKAFVGFSEHPITHLPTYRFNTGLLTDSLGYDNKRKPAWTDRILHMSSPFTPARQLSYTSHPEISFSDHRPISADFVVETPTVDSMALESTANELYKAILGVDPEDLPSPPLLKLDETALDFGKVLYERPAMRTLHLKNIGKVPAAFRFYPREIDSPIHPDWLEISPLTGFLLPGEAMPLTFRVLVTRTSAARLNLHQVKLSVLLILHTALGQDLFISASGKYESTCFGNSLATLTRLPGPIRELKGEEDLIPEAQSRNSSREAMKLVNWLMSNDVATVDDLFFARGDEELVAQIRECLDTGTDFPAPPKPPPHHTIDPSYARAVATTLVDFLDSLPEPVIPVALHVRCAGIASRDAAYEMLSLFPPASVNLWIAVTAFLHLLVLQNVMTEVPLDKKEELDQATVTPVVSEKSSLPEAEKLAAIFAPLLLRDDIEAPAPVSLLEKRRFLLYFMEG</sequence>
<reference evidence="1" key="1">
    <citation type="submission" date="2021-02" db="EMBL/GenBank/DDBJ databases">
        <authorList>
            <consortium name="DOE Joint Genome Institute"/>
            <person name="Ahrendt S."/>
            <person name="Looney B.P."/>
            <person name="Miyauchi S."/>
            <person name="Morin E."/>
            <person name="Drula E."/>
            <person name="Courty P.E."/>
            <person name="Chicoki N."/>
            <person name="Fauchery L."/>
            <person name="Kohler A."/>
            <person name="Kuo A."/>
            <person name="Labutti K."/>
            <person name="Pangilinan J."/>
            <person name="Lipzen A."/>
            <person name="Riley R."/>
            <person name="Andreopoulos W."/>
            <person name="He G."/>
            <person name="Johnson J."/>
            <person name="Barry K.W."/>
            <person name="Grigoriev I.V."/>
            <person name="Nagy L."/>
            <person name="Hibbett D."/>
            <person name="Henrissat B."/>
            <person name="Matheny P.B."/>
            <person name="Labbe J."/>
            <person name="Martin F."/>
        </authorList>
    </citation>
    <scope>NUCLEOTIDE SEQUENCE</scope>
    <source>
        <strain evidence="1">FP105234-sp</strain>
    </source>
</reference>
<keyword evidence="2" id="KW-1185">Reference proteome</keyword>
<reference evidence="1" key="2">
    <citation type="journal article" date="2022" name="New Phytol.">
        <title>Evolutionary transition to the ectomycorrhizal habit in the genomes of a hyperdiverse lineage of mushroom-forming fungi.</title>
        <authorList>
            <person name="Looney B."/>
            <person name="Miyauchi S."/>
            <person name="Morin E."/>
            <person name="Drula E."/>
            <person name="Courty P.E."/>
            <person name="Kohler A."/>
            <person name="Kuo A."/>
            <person name="LaButti K."/>
            <person name="Pangilinan J."/>
            <person name="Lipzen A."/>
            <person name="Riley R."/>
            <person name="Andreopoulos W."/>
            <person name="He G."/>
            <person name="Johnson J."/>
            <person name="Nolan M."/>
            <person name="Tritt A."/>
            <person name="Barry K.W."/>
            <person name="Grigoriev I.V."/>
            <person name="Nagy L.G."/>
            <person name="Hibbett D."/>
            <person name="Henrissat B."/>
            <person name="Matheny P.B."/>
            <person name="Labbe J."/>
            <person name="Martin F.M."/>
        </authorList>
    </citation>
    <scope>NUCLEOTIDE SEQUENCE</scope>
    <source>
        <strain evidence="1">FP105234-sp</strain>
    </source>
</reference>
<proteinExistence type="predicted"/>